<dbReference type="Gene3D" id="2.40.37.10">
    <property type="entry name" value="Lyase, Ornithine Decarboxylase, Chain A, domain 1"/>
    <property type="match status" value="1"/>
</dbReference>
<comment type="cofactor">
    <cofactor evidence="1">
        <name>pyridoxal 5'-phosphate</name>
        <dbReference type="ChEBI" id="CHEBI:597326"/>
    </cofactor>
</comment>
<keyword evidence="3" id="KW-0663">Pyridoxal phosphate</keyword>
<dbReference type="InterPro" id="IPR029066">
    <property type="entry name" value="PLP-binding_barrel"/>
</dbReference>
<proteinExistence type="inferred from homology"/>
<organism evidence="8 9">
    <name type="scientific">Kribbibacterium absianum</name>
    <dbReference type="NCBI Taxonomy" id="3044210"/>
    <lineage>
        <taxon>Bacteria</taxon>
        <taxon>Bacillati</taxon>
        <taxon>Actinomycetota</taxon>
        <taxon>Coriobacteriia</taxon>
        <taxon>Coriobacteriales</taxon>
        <taxon>Kribbibacteriaceae</taxon>
        <taxon>Kribbibacterium</taxon>
    </lineage>
</organism>
<dbReference type="RefSeq" id="WP_283712483.1">
    <property type="nucleotide sequence ID" value="NZ_JASJEW010000001.1"/>
</dbReference>
<evidence type="ECO:0000256" key="3">
    <source>
        <dbReference type="ARBA" id="ARBA00022898"/>
    </source>
</evidence>
<dbReference type="PANTHER" id="PTHR43727">
    <property type="entry name" value="DIAMINOPIMELATE DECARBOXYLASE"/>
    <property type="match status" value="1"/>
</dbReference>
<evidence type="ECO:0000256" key="4">
    <source>
        <dbReference type="ARBA" id="ARBA00023239"/>
    </source>
</evidence>
<dbReference type="PANTHER" id="PTHR43727:SF2">
    <property type="entry name" value="GROUP IV DECARBOXYLASE"/>
    <property type="match status" value="1"/>
</dbReference>
<dbReference type="InterPro" id="IPR009006">
    <property type="entry name" value="Ala_racemase/Decarboxylase_C"/>
</dbReference>
<dbReference type="PRINTS" id="PR01179">
    <property type="entry name" value="ODADCRBXLASE"/>
</dbReference>
<keyword evidence="9" id="KW-1185">Reference proteome</keyword>
<keyword evidence="2" id="KW-0210">Decarboxylase</keyword>
<evidence type="ECO:0000259" key="7">
    <source>
        <dbReference type="Pfam" id="PF02784"/>
    </source>
</evidence>
<dbReference type="Gene3D" id="3.20.20.10">
    <property type="entry name" value="Alanine racemase"/>
    <property type="match status" value="1"/>
</dbReference>
<protein>
    <submittedName>
        <fullName evidence="8">Diaminopimelate decarboxylase</fullName>
        <ecNumber evidence="8">4.1.1.20</ecNumber>
    </submittedName>
</protein>
<dbReference type="CDD" id="cd06828">
    <property type="entry name" value="PLPDE_III_DapDC"/>
    <property type="match status" value="1"/>
</dbReference>
<evidence type="ECO:0000313" key="9">
    <source>
        <dbReference type="Proteomes" id="UP001431693"/>
    </source>
</evidence>
<evidence type="ECO:0000259" key="6">
    <source>
        <dbReference type="Pfam" id="PF00278"/>
    </source>
</evidence>
<dbReference type="Pfam" id="PF02784">
    <property type="entry name" value="Orn_Arg_deC_N"/>
    <property type="match status" value="1"/>
</dbReference>
<reference evidence="8" key="1">
    <citation type="submission" date="2023-05" db="EMBL/GenBank/DDBJ databases">
        <title>[olsenella] sp. nov., isolated from a pig farm feces dump.</title>
        <authorList>
            <person name="Chang Y.-H."/>
        </authorList>
    </citation>
    <scope>NUCLEOTIDE SEQUENCE</scope>
    <source>
        <strain evidence="8">YH-ols2217</strain>
    </source>
</reference>
<name>A0ABT6ZIF8_9ACTN</name>
<evidence type="ECO:0000256" key="1">
    <source>
        <dbReference type="ARBA" id="ARBA00001933"/>
    </source>
</evidence>
<keyword evidence="4 8" id="KW-0456">Lyase</keyword>
<dbReference type="Proteomes" id="UP001431693">
    <property type="component" value="Unassembled WGS sequence"/>
</dbReference>
<dbReference type="InterPro" id="IPR002986">
    <property type="entry name" value="DAP_deCOOHase_LysA"/>
</dbReference>
<sequence length="427" mass="46536">MNATLPFSRGQAALWRERWGTPFYVYDEQGITDAVREWQAAFAWNPGFREYFAVKATPTPAILRLLASVGCGFDCASVPELVLAASCGARGSDIMFTSNETQPHEYRAAAELGAIVNLDDLTQVTNLAESSGVPETVCCRYNPGAFHGTNAFMGDLADSKFGMPRDQLFQAFSLLRDLGATRFGVHAMLASCSLDEDYYPALARELFSLANELRRETGVDIAFVDLAGGIGIPYRLEDRPVDFVSVGARVHMAYDELVSPEHPLAIYTELGRAITGPHGYLVASVVGHKHTFREYVGLDASAADLMRPAMYGAHHHISVLGSELDPPDGLFDVVGPLCENNDKFAVQRPLPETEVGDLVAIHSAGAHGRSMGYNYNGRPRCGELLLHPDGSAEQIRRRETIEDLFATLDVDDRFSILGTQAGSDEDA</sequence>
<dbReference type="EMBL" id="JASJEX010000001">
    <property type="protein sequence ID" value="MDJ1128843.1"/>
    <property type="molecule type" value="Genomic_DNA"/>
</dbReference>
<dbReference type="InterPro" id="IPR000183">
    <property type="entry name" value="Orn/DAP/Arg_de-COase"/>
</dbReference>
<comment type="similarity">
    <text evidence="5">Belongs to the Orn/Lys/Arg decarboxylase class-II family.</text>
</comment>
<feature type="domain" description="Orn/DAP/Arg decarboxylase 2 N-terminal" evidence="7">
    <location>
        <begin position="31"/>
        <end position="275"/>
    </location>
</feature>
<dbReference type="GO" id="GO:0008836">
    <property type="term" value="F:diaminopimelate decarboxylase activity"/>
    <property type="evidence" value="ECO:0007669"/>
    <property type="project" value="UniProtKB-EC"/>
</dbReference>
<dbReference type="SUPFAM" id="SSF50621">
    <property type="entry name" value="Alanine racemase C-terminal domain-like"/>
    <property type="match status" value="1"/>
</dbReference>
<dbReference type="EC" id="4.1.1.20" evidence="8"/>
<evidence type="ECO:0000256" key="2">
    <source>
        <dbReference type="ARBA" id="ARBA00022793"/>
    </source>
</evidence>
<dbReference type="InterPro" id="IPR022643">
    <property type="entry name" value="De-COase2_C"/>
</dbReference>
<comment type="caution">
    <text evidence="8">The sequence shown here is derived from an EMBL/GenBank/DDBJ whole genome shotgun (WGS) entry which is preliminary data.</text>
</comment>
<evidence type="ECO:0000313" key="8">
    <source>
        <dbReference type="EMBL" id="MDJ1128843.1"/>
    </source>
</evidence>
<evidence type="ECO:0000256" key="5">
    <source>
        <dbReference type="RuleBase" id="RU003737"/>
    </source>
</evidence>
<dbReference type="PRINTS" id="PR01181">
    <property type="entry name" value="DAPDCRBXLASE"/>
</dbReference>
<gene>
    <name evidence="8" type="ORF">QJ043_01930</name>
</gene>
<dbReference type="Pfam" id="PF00278">
    <property type="entry name" value="Orn_DAP_Arg_deC"/>
    <property type="match status" value="1"/>
</dbReference>
<dbReference type="SUPFAM" id="SSF51419">
    <property type="entry name" value="PLP-binding barrel"/>
    <property type="match status" value="1"/>
</dbReference>
<feature type="domain" description="Orn/DAP/Arg decarboxylase 2 C-terminal" evidence="6">
    <location>
        <begin position="23"/>
        <end position="365"/>
    </location>
</feature>
<accession>A0ABT6ZIF8</accession>
<dbReference type="InterPro" id="IPR022644">
    <property type="entry name" value="De-COase2_N"/>
</dbReference>